<evidence type="ECO:0000256" key="8">
    <source>
        <dbReference type="ARBA" id="ARBA00023136"/>
    </source>
</evidence>
<dbReference type="GO" id="GO:0030148">
    <property type="term" value="P:sphingolipid biosynthetic process"/>
    <property type="evidence" value="ECO:0007669"/>
    <property type="project" value="TreeGrafter"/>
</dbReference>
<keyword evidence="8 10" id="KW-0472">Membrane</keyword>
<evidence type="ECO:0000313" key="11">
    <source>
        <dbReference type="EMBL" id="CAG7838170.1"/>
    </source>
</evidence>
<feature type="transmembrane region" description="Helical" evidence="10">
    <location>
        <begin position="43"/>
        <end position="63"/>
    </location>
</feature>
<dbReference type="PANTHER" id="PTHR11157:SF17">
    <property type="entry name" value="ELONGATION OF VERY LONG CHAIN FATTY ACIDS PROTEIN 6"/>
    <property type="match status" value="1"/>
</dbReference>
<feature type="transmembrane region" description="Helical" evidence="10">
    <location>
        <begin position="212"/>
        <end position="232"/>
    </location>
</feature>
<dbReference type="GO" id="GO:0034625">
    <property type="term" value="P:fatty acid elongation, monounsaturated fatty acid"/>
    <property type="evidence" value="ECO:0007669"/>
    <property type="project" value="TreeGrafter"/>
</dbReference>
<organism evidence="11 12">
    <name type="scientific">Allacma fusca</name>
    <dbReference type="NCBI Taxonomy" id="39272"/>
    <lineage>
        <taxon>Eukaryota</taxon>
        <taxon>Metazoa</taxon>
        <taxon>Ecdysozoa</taxon>
        <taxon>Arthropoda</taxon>
        <taxon>Hexapoda</taxon>
        <taxon>Collembola</taxon>
        <taxon>Symphypleona</taxon>
        <taxon>Sminthuridae</taxon>
        <taxon>Allacma</taxon>
    </lineage>
</organism>
<reference evidence="11" key="1">
    <citation type="submission" date="2021-06" db="EMBL/GenBank/DDBJ databases">
        <authorList>
            <person name="Hodson N. C."/>
            <person name="Mongue J. A."/>
            <person name="Jaron S. K."/>
        </authorList>
    </citation>
    <scope>NUCLEOTIDE SEQUENCE</scope>
</reference>
<dbReference type="GO" id="GO:0034626">
    <property type="term" value="P:fatty acid elongation, polyunsaturated fatty acid"/>
    <property type="evidence" value="ECO:0007669"/>
    <property type="project" value="TreeGrafter"/>
</dbReference>
<dbReference type="PANTHER" id="PTHR11157">
    <property type="entry name" value="FATTY ACID ACYL TRANSFERASE-RELATED"/>
    <property type="match status" value="1"/>
</dbReference>
<dbReference type="InterPro" id="IPR030457">
    <property type="entry name" value="ELO_CS"/>
</dbReference>
<keyword evidence="6 10" id="KW-1133">Transmembrane helix</keyword>
<dbReference type="GO" id="GO:0042761">
    <property type="term" value="P:very long-chain fatty acid biosynthetic process"/>
    <property type="evidence" value="ECO:0007669"/>
    <property type="project" value="TreeGrafter"/>
</dbReference>
<dbReference type="GO" id="GO:0009922">
    <property type="term" value="F:fatty acid elongase activity"/>
    <property type="evidence" value="ECO:0007669"/>
    <property type="project" value="UniProtKB-EC"/>
</dbReference>
<comment type="subcellular location">
    <subcellularLocation>
        <location evidence="1">Membrane</location>
        <topology evidence="1">Multi-pass membrane protein</topology>
    </subcellularLocation>
</comment>
<feature type="transmembrane region" description="Helical" evidence="10">
    <location>
        <begin position="173"/>
        <end position="200"/>
    </location>
</feature>
<name>A0A8J2PUS9_9HEXA</name>
<dbReference type="EMBL" id="CAJVCH010571658">
    <property type="protein sequence ID" value="CAG7838170.1"/>
    <property type="molecule type" value="Genomic_DNA"/>
</dbReference>
<keyword evidence="3 10" id="KW-0808">Transferase</keyword>
<evidence type="ECO:0000256" key="4">
    <source>
        <dbReference type="ARBA" id="ARBA00022692"/>
    </source>
</evidence>
<keyword evidence="4 10" id="KW-0812">Transmembrane</keyword>
<evidence type="ECO:0000313" key="12">
    <source>
        <dbReference type="Proteomes" id="UP000708208"/>
    </source>
</evidence>
<dbReference type="GO" id="GO:0019367">
    <property type="term" value="P:fatty acid elongation, saturated fatty acid"/>
    <property type="evidence" value="ECO:0007669"/>
    <property type="project" value="TreeGrafter"/>
</dbReference>
<evidence type="ECO:0000256" key="10">
    <source>
        <dbReference type="RuleBase" id="RU361115"/>
    </source>
</evidence>
<dbReference type="Proteomes" id="UP000708208">
    <property type="component" value="Unassembled WGS sequence"/>
</dbReference>
<keyword evidence="2 10" id="KW-0444">Lipid biosynthesis</keyword>
<keyword evidence="9 10" id="KW-0275">Fatty acid biosynthesis</keyword>
<dbReference type="PROSITE" id="PS01188">
    <property type="entry name" value="ELO"/>
    <property type="match status" value="1"/>
</dbReference>
<dbReference type="EC" id="2.3.1.199" evidence="10"/>
<keyword evidence="5 10" id="KW-0276">Fatty acid metabolism</keyword>
<evidence type="ECO:0000256" key="6">
    <source>
        <dbReference type="ARBA" id="ARBA00022989"/>
    </source>
</evidence>
<protein>
    <recommendedName>
        <fullName evidence="10">Elongation of very long chain fatty acids protein</fullName>
        <ecNumber evidence="10">2.3.1.199</ecNumber>
    </recommendedName>
    <alternativeName>
        <fullName evidence="10">Very-long-chain 3-oxoacyl-CoA synthase</fullName>
    </alternativeName>
</protein>
<proteinExistence type="inferred from homology"/>
<evidence type="ECO:0000256" key="3">
    <source>
        <dbReference type="ARBA" id="ARBA00022679"/>
    </source>
</evidence>
<keyword evidence="7 10" id="KW-0443">Lipid metabolism</keyword>
<dbReference type="AlphaFoldDB" id="A0A8J2PUS9"/>
<evidence type="ECO:0000256" key="9">
    <source>
        <dbReference type="ARBA" id="ARBA00023160"/>
    </source>
</evidence>
<dbReference type="InterPro" id="IPR002076">
    <property type="entry name" value="ELO_fam"/>
</dbReference>
<dbReference type="GO" id="GO:0005789">
    <property type="term" value="C:endoplasmic reticulum membrane"/>
    <property type="evidence" value="ECO:0007669"/>
    <property type="project" value="TreeGrafter"/>
</dbReference>
<gene>
    <name evidence="11" type="ORF">AFUS01_LOCUS47165</name>
</gene>
<feature type="transmembrane region" description="Helical" evidence="10">
    <location>
        <begin position="12"/>
        <end position="31"/>
    </location>
</feature>
<comment type="caution">
    <text evidence="10">Lacks conserved residue(s) required for the propagation of feature annotation.</text>
</comment>
<evidence type="ECO:0000256" key="7">
    <source>
        <dbReference type="ARBA" id="ARBA00023098"/>
    </source>
</evidence>
<dbReference type="OrthoDB" id="434092at2759"/>
<comment type="catalytic activity">
    <reaction evidence="10">
        <text>a very-long-chain acyl-CoA + malonyl-CoA + H(+) = a very-long-chain 3-oxoacyl-CoA + CO2 + CoA</text>
        <dbReference type="Rhea" id="RHEA:32727"/>
        <dbReference type="ChEBI" id="CHEBI:15378"/>
        <dbReference type="ChEBI" id="CHEBI:16526"/>
        <dbReference type="ChEBI" id="CHEBI:57287"/>
        <dbReference type="ChEBI" id="CHEBI:57384"/>
        <dbReference type="ChEBI" id="CHEBI:90725"/>
        <dbReference type="ChEBI" id="CHEBI:90736"/>
        <dbReference type="EC" id="2.3.1.199"/>
    </reaction>
</comment>
<comment type="similarity">
    <text evidence="10">Belongs to the ELO family.</text>
</comment>
<evidence type="ECO:0000256" key="5">
    <source>
        <dbReference type="ARBA" id="ARBA00022832"/>
    </source>
</evidence>
<accession>A0A8J2PUS9</accession>
<evidence type="ECO:0000256" key="2">
    <source>
        <dbReference type="ARBA" id="ARBA00022516"/>
    </source>
</evidence>
<dbReference type="Pfam" id="PF01151">
    <property type="entry name" value="ELO"/>
    <property type="match status" value="1"/>
</dbReference>
<sequence>MLRIERKYYRSVVVATIGMYLLAIFAGQKVMKNFDAFKLRPALLVWNTFLAIVSIIGFCRTFPETLYNLKQPSGLYMTICTYDIHNYATGFWALVFTLSKIFELGDTAFIILRKQKLIFLHWYHHISVIMLTWLAHEYYDPGFRCFGPMNYFVHSCMYTYYALKCQKIHVPKFFAMALTSMQILQMVVGLCLNLYSLNVIYNGPTCHRPVDLVLFGIFIYSTYFALFLNYFFRTYFARQNKPKVS</sequence>
<comment type="caution">
    <text evidence="11">The sequence shown here is derived from an EMBL/GenBank/DDBJ whole genome shotgun (WGS) entry which is preliminary data.</text>
</comment>
<evidence type="ECO:0000256" key="1">
    <source>
        <dbReference type="ARBA" id="ARBA00004141"/>
    </source>
</evidence>
<keyword evidence="12" id="KW-1185">Reference proteome</keyword>